<comment type="caution">
    <text evidence="1">The sequence shown here is derived from an EMBL/GenBank/DDBJ whole genome shotgun (WGS) entry which is preliminary data.</text>
</comment>
<dbReference type="EMBL" id="BMGG01000002">
    <property type="protein sequence ID" value="GGC53754.1"/>
    <property type="molecule type" value="Genomic_DNA"/>
</dbReference>
<dbReference type="AlphaFoldDB" id="A0A916TZ66"/>
<protein>
    <submittedName>
        <fullName evidence="1">Uncharacterized protein</fullName>
    </submittedName>
</protein>
<proteinExistence type="predicted"/>
<keyword evidence="2" id="KW-1185">Reference proteome</keyword>
<evidence type="ECO:0000313" key="2">
    <source>
        <dbReference type="Proteomes" id="UP000637002"/>
    </source>
</evidence>
<dbReference type="Proteomes" id="UP000637002">
    <property type="component" value="Unassembled WGS sequence"/>
</dbReference>
<gene>
    <name evidence="1" type="ORF">GCM10010994_10940</name>
</gene>
<sequence>MTAIDNQTLEEIANNITANSAHVFELVDEVTDNWNDFLSGVTEDVANIVDSVSDALPPVANTIPETVDSVPDLAGGISGPDGLMGGTLGGAFDGLENLLDSLGGQNNA</sequence>
<name>A0A916TZ66_9HYPH</name>
<reference evidence="1" key="2">
    <citation type="submission" date="2020-09" db="EMBL/GenBank/DDBJ databases">
        <authorList>
            <person name="Sun Q."/>
            <person name="Zhou Y."/>
        </authorList>
    </citation>
    <scope>NUCLEOTIDE SEQUENCE</scope>
    <source>
        <strain evidence="1">CGMCC 1.12919</strain>
    </source>
</reference>
<organism evidence="1 2">
    <name type="scientific">Chelatococcus reniformis</name>
    <dbReference type="NCBI Taxonomy" id="1494448"/>
    <lineage>
        <taxon>Bacteria</taxon>
        <taxon>Pseudomonadati</taxon>
        <taxon>Pseudomonadota</taxon>
        <taxon>Alphaproteobacteria</taxon>
        <taxon>Hyphomicrobiales</taxon>
        <taxon>Chelatococcaceae</taxon>
        <taxon>Chelatococcus</taxon>
    </lineage>
</organism>
<dbReference type="RefSeq" id="WP_188608138.1">
    <property type="nucleotide sequence ID" value="NZ_BMGG01000002.1"/>
</dbReference>
<evidence type="ECO:0000313" key="1">
    <source>
        <dbReference type="EMBL" id="GGC53754.1"/>
    </source>
</evidence>
<reference evidence="1" key="1">
    <citation type="journal article" date="2014" name="Int. J. Syst. Evol. Microbiol.">
        <title>Complete genome sequence of Corynebacterium casei LMG S-19264T (=DSM 44701T), isolated from a smear-ripened cheese.</title>
        <authorList>
            <consortium name="US DOE Joint Genome Institute (JGI-PGF)"/>
            <person name="Walter F."/>
            <person name="Albersmeier A."/>
            <person name="Kalinowski J."/>
            <person name="Ruckert C."/>
        </authorList>
    </citation>
    <scope>NUCLEOTIDE SEQUENCE</scope>
    <source>
        <strain evidence="1">CGMCC 1.12919</strain>
    </source>
</reference>
<accession>A0A916TZ66</accession>